<evidence type="ECO:0000256" key="2">
    <source>
        <dbReference type="SAM" id="MobiDB-lite"/>
    </source>
</evidence>
<feature type="region of interest" description="Disordered" evidence="2">
    <location>
        <begin position="42"/>
        <end position="74"/>
    </location>
</feature>
<organism evidence="3 4">
    <name type="scientific">Volvox africanus</name>
    <dbReference type="NCBI Taxonomy" id="51714"/>
    <lineage>
        <taxon>Eukaryota</taxon>
        <taxon>Viridiplantae</taxon>
        <taxon>Chlorophyta</taxon>
        <taxon>core chlorophytes</taxon>
        <taxon>Chlorophyceae</taxon>
        <taxon>CS clade</taxon>
        <taxon>Chlamydomonadales</taxon>
        <taxon>Volvocaceae</taxon>
        <taxon>Volvox</taxon>
    </lineage>
</organism>
<feature type="compositionally biased region" description="Acidic residues" evidence="2">
    <location>
        <begin position="567"/>
        <end position="590"/>
    </location>
</feature>
<dbReference type="Pfam" id="PF14822">
    <property type="entry name" value="Vasohibin"/>
    <property type="match status" value="1"/>
</dbReference>
<feature type="active site" evidence="1">
    <location>
        <position position="123"/>
    </location>
</feature>
<dbReference type="Proteomes" id="UP000747399">
    <property type="component" value="Unassembled WGS sequence"/>
</dbReference>
<dbReference type="PANTHER" id="PTHR15750">
    <property type="entry name" value="VASOHIBIN-1-LIKE ISOFORM X2"/>
    <property type="match status" value="1"/>
</dbReference>
<feature type="region of interest" description="Disordered" evidence="2">
    <location>
        <begin position="487"/>
        <end position="516"/>
    </location>
</feature>
<evidence type="ECO:0000313" key="4">
    <source>
        <dbReference type="Proteomes" id="UP000747399"/>
    </source>
</evidence>
<dbReference type="EMBL" id="BNCO01000073">
    <property type="protein sequence ID" value="GIL65167.1"/>
    <property type="molecule type" value="Genomic_DNA"/>
</dbReference>
<evidence type="ECO:0000256" key="1">
    <source>
        <dbReference type="PIRSR" id="PIRSR628131-1"/>
    </source>
</evidence>
<reference evidence="3" key="1">
    <citation type="journal article" date="2021" name="Proc. Natl. Acad. Sci. U.S.A.">
        <title>Three genomes in the algal genus Volvox reveal the fate of a haploid sex-determining region after a transition to homothallism.</title>
        <authorList>
            <person name="Yamamoto K."/>
            <person name="Hamaji T."/>
            <person name="Kawai-Toyooka H."/>
            <person name="Matsuzaki R."/>
            <person name="Takahashi F."/>
            <person name="Nishimura Y."/>
            <person name="Kawachi M."/>
            <person name="Noguchi H."/>
            <person name="Minakuchi Y."/>
            <person name="Umen J.G."/>
            <person name="Toyoda A."/>
            <person name="Nozaki H."/>
        </authorList>
    </citation>
    <scope>NUCLEOTIDE SEQUENCE</scope>
    <source>
        <strain evidence="3">NIES-3780</strain>
    </source>
</reference>
<protein>
    <submittedName>
        <fullName evidence="3">Uncharacterized protein</fullName>
    </submittedName>
</protein>
<feature type="region of interest" description="Disordered" evidence="2">
    <location>
        <begin position="544"/>
        <end position="590"/>
    </location>
</feature>
<feature type="compositionally biased region" description="Gly residues" evidence="2">
    <location>
        <begin position="59"/>
        <end position="69"/>
    </location>
</feature>
<dbReference type="AlphaFoldDB" id="A0A8J4F856"/>
<dbReference type="InterPro" id="IPR028131">
    <property type="entry name" value="VASH1"/>
</dbReference>
<proteinExistence type="predicted"/>
<feature type="active site" evidence="1">
    <location>
        <position position="177"/>
    </location>
</feature>
<sequence>MPLSSAALQLQRLLNSLPLPDERISEAEKLIKECSEADLTQLGLGPPPRPVVPRSLIDGGKGGGDGKPSGGPQQRLHTVQQVINSLQYNHTPGYYYNVSKSRPFSRIMDTAREALRVALPIKCLEAVFLGALMTAGWQDLDRLPLAFKSTVQGQTYRHIVLAVFHAPSRTWGALGLSRRPELMDKDLEYDSLADLVSEYKSSYERWWHTLVRVYVGLPLEHDTYYAGPVCWRYLTLSLTGRKSWMAHRVALDKFAGQARRLAAKFRALGGKPTSETSLGAADLNPVVSIGVAVASSLYAASAVGRCAKSASPARRRPTPPPPLPPAPPPLLTTSLSRRPVTPSRPQASPRSPSKTTTRVAPQGSSVSVTAALTATAAVTAIPTKAAPLAASSSGKSPSGAAAIHSTAFPASVSGGRTEIDKSPAAANNSGNAAARANVIAGSSSDEKASLRCSTTAGMGDGGPPSLVSEVVNSDGSGADAVDRTAQLALDSQPSSIRGRGFRTQPRRSSDPGSGAALAAAAVAASQERRRSGRVRARILRQQLKAEEQSGEVNAGREGDAAVLHCEEGEEEEEDEDSDSEEGDYMSDESS</sequence>
<feature type="active site" evidence="1">
    <location>
        <position position="158"/>
    </location>
</feature>
<keyword evidence="4" id="KW-1185">Reference proteome</keyword>
<feature type="compositionally biased region" description="Low complexity" evidence="2">
    <location>
        <begin position="331"/>
        <end position="353"/>
    </location>
</feature>
<gene>
    <name evidence="3" type="ORF">Vafri_18964</name>
</gene>
<accession>A0A8J4F856</accession>
<name>A0A8J4F856_9CHLO</name>
<dbReference type="PANTHER" id="PTHR15750:SF2">
    <property type="entry name" value="VASOHIBIN"/>
    <property type="match status" value="1"/>
</dbReference>
<dbReference type="GO" id="GO:0005737">
    <property type="term" value="C:cytoplasm"/>
    <property type="evidence" value="ECO:0007669"/>
    <property type="project" value="InterPro"/>
</dbReference>
<evidence type="ECO:0000313" key="3">
    <source>
        <dbReference type="EMBL" id="GIL65167.1"/>
    </source>
</evidence>
<feature type="region of interest" description="Disordered" evidence="2">
    <location>
        <begin position="309"/>
        <end position="364"/>
    </location>
</feature>
<feature type="compositionally biased region" description="Pro residues" evidence="2">
    <location>
        <begin position="318"/>
        <end position="330"/>
    </location>
</feature>
<comment type="caution">
    <text evidence="3">The sequence shown here is derived from an EMBL/GenBank/DDBJ whole genome shotgun (WGS) entry which is preliminary data.</text>
</comment>
<feature type="compositionally biased region" description="Polar residues" evidence="2">
    <location>
        <begin position="354"/>
        <end position="364"/>
    </location>
</feature>